<evidence type="ECO:0000256" key="2">
    <source>
        <dbReference type="SAM" id="Phobius"/>
    </source>
</evidence>
<feature type="transmembrane region" description="Helical" evidence="2">
    <location>
        <begin position="229"/>
        <end position="246"/>
    </location>
</feature>
<feature type="transmembrane region" description="Helical" evidence="2">
    <location>
        <begin position="53"/>
        <end position="72"/>
    </location>
</feature>
<feature type="domain" description="EamA" evidence="3">
    <location>
        <begin position="25"/>
        <end position="162"/>
    </location>
</feature>
<dbReference type="RefSeq" id="WP_110984951.1">
    <property type="nucleotide sequence ID" value="NZ_CAWNWM010000002.1"/>
</dbReference>
<dbReference type="Proteomes" id="UP000248857">
    <property type="component" value="Unassembled WGS sequence"/>
</dbReference>
<evidence type="ECO:0000313" key="5">
    <source>
        <dbReference type="Proteomes" id="UP000248857"/>
    </source>
</evidence>
<evidence type="ECO:0000313" key="4">
    <source>
        <dbReference type="EMBL" id="PZD74639.1"/>
    </source>
</evidence>
<evidence type="ECO:0000256" key="1">
    <source>
        <dbReference type="ARBA" id="ARBA00007362"/>
    </source>
</evidence>
<dbReference type="Pfam" id="PF00892">
    <property type="entry name" value="EamA"/>
    <property type="match status" value="2"/>
</dbReference>
<feature type="transmembrane region" description="Helical" evidence="2">
    <location>
        <begin position="206"/>
        <end position="223"/>
    </location>
</feature>
<sequence length="328" mass="35770">MVNFVRSYWQRSIQGQNSAQLLTLATLCIALLSVSFAPIFIRLSETELGANGTVLNRLLIFAAVFGTGRYIAQVQASPKKLEPEAPITWQQWCLLVSVGFVSVISLGLWALSLEYTSVAKCMLLSNLTPIFTSLGAWLCFGKRFDTRFLAGMAIALSGAIFLGLADLKSANGFLAGDLYALLSAVFLGIYFLLVEQLRQRFSATTILLWRCAIGSTLLLPLVWWTEGQLFPTTRVAILAVLGLGLISEGLGQRLIAACMDQLSSSFVSLFLLLEPIISAVLAWFIFLEHLKISTWLCFVVVLTGLALAQTSQSAQHEDVEVPLTPSAP</sequence>
<feature type="transmembrane region" description="Helical" evidence="2">
    <location>
        <begin position="148"/>
        <end position="167"/>
    </location>
</feature>
<name>A0A2W1JMX8_9CYAN</name>
<accession>A0A2W1JMX8</accession>
<dbReference type="PANTHER" id="PTHR22911:SF76">
    <property type="entry name" value="EAMA DOMAIN-CONTAINING PROTEIN"/>
    <property type="match status" value="1"/>
</dbReference>
<dbReference type="InterPro" id="IPR037185">
    <property type="entry name" value="EmrE-like"/>
</dbReference>
<comment type="similarity">
    <text evidence="1">Belongs to the EamA transporter family.</text>
</comment>
<comment type="caution">
    <text evidence="4">The sequence shown here is derived from an EMBL/GenBank/DDBJ whole genome shotgun (WGS) entry which is preliminary data.</text>
</comment>
<keyword evidence="2" id="KW-0472">Membrane</keyword>
<feature type="transmembrane region" description="Helical" evidence="2">
    <location>
        <begin position="173"/>
        <end position="194"/>
    </location>
</feature>
<feature type="transmembrane region" description="Helical" evidence="2">
    <location>
        <begin position="92"/>
        <end position="111"/>
    </location>
</feature>
<feature type="domain" description="EamA" evidence="3">
    <location>
        <begin position="175"/>
        <end position="307"/>
    </location>
</feature>
<dbReference type="EMBL" id="PQWO01000002">
    <property type="protein sequence ID" value="PZD74639.1"/>
    <property type="molecule type" value="Genomic_DNA"/>
</dbReference>
<dbReference type="AlphaFoldDB" id="A0A2W1JMX8"/>
<reference evidence="4 5" key="1">
    <citation type="journal article" date="2018" name="Sci. Rep.">
        <title>A novel species of the marine cyanobacterium Acaryochloris with a unique pigment content and lifestyle.</title>
        <authorList>
            <person name="Partensky F."/>
            <person name="Six C."/>
            <person name="Ratin M."/>
            <person name="Garczarek L."/>
            <person name="Vaulot D."/>
            <person name="Probert I."/>
            <person name="Calteau A."/>
            <person name="Gourvil P."/>
            <person name="Marie D."/>
            <person name="Grebert T."/>
            <person name="Bouchier C."/>
            <person name="Le Panse S."/>
            <person name="Gachenot M."/>
            <person name="Rodriguez F."/>
            <person name="Garrido J.L."/>
        </authorList>
    </citation>
    <scope>NUCLEOTIDE SEQUENCE [LARGE SCALE GENOMIC DNA]</scope>
    <source>
        <strain evidence="4 5">RCC1774</strain>
    </source>
</reference>
<evidence type="ECO:0000259" key="3">
    <source>
        <dbReference type="Pfam" id="PF00892"/>
    </source>
</evidence>
<feature type="transmembrane region" description="Helical" evidence="2">
    <location>
        <begin position="21"/>
        <end position="41"/>
    </location>
</feature>
<dbReference type="OrthoDB" id="528577at2"/>
<dbReference type="GO" id="GO:0016020">
    <property type="term" value="C:membrane"/>
    <property type="evidence" value="ECO:0007669"/>
    <property type="project" value="InterPro"/>
</dbReference>
<feature type="transmembrane region" description="Helical" evidence="2">
    <location>
        <begin position="123"/>
        <end position="141"/>
    </location>
</feature>
<protein>
    <recommendedName>
        <fullName evidence="3">EamA domain-containing protein</fullName>
    </recommendedName>
</protein>
<dbReference type="SUPFAM" id="SSF103481">
    <property type="entry name" value="Multidrug resistance efflux transporter EmrE"/>
    <property type="match status" value="2"/>
</dbReference>
<dbReference type="PANTHER" id="PTHR22911">
    <property type="entry name" value="ACYL-MALONYL CONDENSING ENZYME-RELATED"/>
    <property type="match status" value="1"/>
</dbReference>
<proteinExistence type="inferred from homology"/>
<organism evidence="4 5">
    <name type="scientific">Acaryochloris thomasi RCC1774</name>
    <dbReference type="NCBI Taxonomy" id="1764569"/>
    <lineage>
        <taxon>Bacteria</taxon>
        <taxon>Bacillati</taxon>
        <taxon>Cyanobacteriota</taxon>
        <taxon>Cyanophyceae</taxon>
        <taxon>Acaryochloridales</taxon>
        <taxon>Acaryochloridaceae</taxon>
        <taxon>Acaryochloris</taxon>
        <taxon>Acaryochloris thomasi</taxon>
    </lineage>
</organism>
<dbReference type="InterPro" id="IPR000620">
    <property type="entry name" value="EamA_dom"/>
</dbReference>
<keyword evidence="2" id="KW-0812">Transmembrane</keyword>
<feature type="transmembrane region" description="Helical" evidence="2">
    <location>
        <begin position="266"/>
        <end position="286"/>
    </location>
</feature>
<gene>
    <name evidence="4" type="ORF">C1752_01001</name>
</gene>
<keyword evidence="2" id="KW-1133">Transmembrane helix</keyword>
<keyword evidence="5" id="KW-1185">Reference proteome</keyword>